<dbReference type="Proteomes" id="UP000034588">
    <property type="component" value="Unassembled WGS sequence"/>
</dbReference>
<sequence>MNGRVFFRKYGSGPNTTYMVLGIIKAPEGTFPVDTVCPVVGYTIGNTSVITVVTDPAVTLDRAEMTRGMTATEILTSGIWNKHPGE</sequence>
<proteinExistence type="predicted"/>
<reference evidence="1 2" key="1">
    <citation type="journal article" date="2015" name="Nature">
        <title>rRNA introns, odd ribosomes, and small enigmatic genomes across a large radiation of phyla.</title>
        <authorList>
            <person name="Brown C.T."/>
            <person name="Hug L.A."/>
            <person name="Thomas B.C."/>
            <person name="Sharon I."/>
            <person name="Castelle C.J."/>
            <person name="Singh A."/>
            <person name="Wilkins M.J."/>
            <person name="Williams K.H."/>
            <person name="Banfield J.F."/>
        </authorList>
    </citation>
    <scope>NUCLEOTIDE SEQUENCE [LARGE SCALE GENOMIC DNA]</scope>
</reference>
<name>A0A0G1Z2J9_9BACT</name>
<dbReference type="EMBL" id="LCQD01000006">
    <property type="protein sequence ID" value="KKW12994.1"/>
    <property type="molecule type" value="Genomic_DNA"/>
</dbReference>
<protein>
    <submittedName>
        <fullName evidence="1">Uncharacterized protein</fullName>
    </submittedName>
</protein>
<gene>
    <name evidence="1" type="ORF">UY48_C0006G0047</name>
</gene>
<evidence type="ECO:0000313" key="2">
    <source>
        <dbReference type="Proteomes" id="UP000034588"/>
    </source>
</evidence>
<organism evidence="1 2">
    <name type="scientific">Candidatus Gottesmanbacteria bacterium GW2011_GWB1_49_7</name>
    <dbReference type="NCBI Taxonomy" id="1618448"/>
    <lineage>
        <taxon>Bacteria</taxon>
        <taxon>Candidatus Gottesmaniibacteriota</taxon>
    </lineage>
</organism>
<comment type="caution">
    <text evidence="1">The sequence shown here is derived from an EMBL/GenBank/DDBJ whole genome shotgun (WGS) entry which is preliminary data.</text>
</comment>
<evidence type="ECO:0000313" key="1">
    <source>
        <dbReference type="EMBL" id="KKW12994.1"/>
    </source>
</evidence>
<accession>A0A0G1Z2J9</accession>
<dbReference type="AlphaFoldDB" id="A0A0G1Z2J9"/>